<comment type="caution">
    <text evidence="2">The sequence shown here is derived from an EMBL/GenBank/DDBJ whole genome shotgun (WGS) entry which is preliminary data.</text>
</comment>
<organism evidence="2 3">
    <name type="scientific">Pseudomonas corrugata</name>
    <dbReference type="NCBI Taxonomy" id="47879"/>
    <lineage>
        <taxon>Bacteria</taxon>
        <taxon>Pseudomonadati</taxon>
        <taxon>Pseudomonadota</taxon>
        <taxon>Gammaproteobacteria</taxon>
        <taxon>Pseudomonadales</taxon>
        <taxon>Pseudomonadaceae</taxon>
        <taxon>Pseudomonas</taxon>
    </lineage>
</organism>
<dbReference type="RefSeq" id="WP_175363274.1">
    <property type="nucleotide sequence ID" value="NZ_JABFMR010000017.1"/>
</dbReference>
<reference evidence="2 3" key="1">
    <citation type="journal article" date="2020" name="Front. Plant Sci.">
        <title>Isolation of Rhizosphere Bacteria That Improve Quality and Water Stress Tolerance in Greenhouse Ornamentals.</title>
        <authorList>
            <person name="Nordstedt N.P."/>
            <person name="Jones M.L."/>
        </authorList>
    </citation>
    <scope>NUCLEOTIDE SEQUENCE [LARGE SCALE GENOMIC DNA]</scope>
    <source>
        <strain evidence="2 3">C7D2</strain>
    </source>
</reference>
<evidence type="ECO:0000313" key="3">
    <source>
        <dbReference type="Proteomes" id="UP000536720"/>
    </source>
</evidence>
<evidence type="ECO:0000256" key="1">
    <source>
        <dbReference type="SAM" id="Phobius"/>
    </source>
</evidence>
<sequence length="81" mass="8973">MKNRLAMYKALKAINVPEQQIEAVIQAMDSDVHLSSAGKSDPDIAQFRAELSRFEVSLVMNIGVMLFVTMAILFAAVAFIR</sequence>
<keyword evidence="1" id="KW-0812">Transmembrane</keyword>
<dbReference type="Proteomes" id="UP000536720">
    <property type="component" value="Unassembled WGS sequence"/>
</dbReference>
<keyword evidence="1" id="KW-0472">Membrane</keyword>
<proteinExistence type="predicted"/>
<accession>A0A7Y5Z7U5</accession>
<dbReference type="AlphaFoldDB" id="A0A7Y5Z7U5"/>
<name>A0A7Y5Z7U5_9PSED</name>
<evidence type="ECO:0000313" key="2">
    <source>
        <dbReference type="EMBL" id="NUT88449.1"/>
    </source>
</evidence>
<feature type="transmembrane region" description="Helical" evidence="1">
    <location>
        <begin position="58"/>
        <end position="80"/>
    </location>
</feature>
<gene>
    <name evidence="2" type="ORF">HNO91_18590</name>
</gene>
<protein>
    <submittedName>
        <fullName evidence="2">Uncharacterized protein</fullName>
    </submittedName>
</protein>
<dbReference type="EMBL" id="JABFMR010000017">
    <property type="protein sequence ID" value="NUT88449.1"/>
    <property type="molecule type" value="Genomic_DNA"/>
</dbReference>
<keyword evidence="1" id="KW-1133">Transmembrane helix</keyword>